<dbReference type="Gene3D" id="1.10.10.10">
    <property type="entry name" value="Winged helix-like DNA-binding domain superfamily/Winged helix DNA-binding domain"/>
    <property type="match status" value="1"/>
</dbReference>
<feature type="region of interest" description="Disordered" evidence="1">
    <location>
        <begin position="73"/>
        <end position="130"/>
    </location>
</feature>
<dbReference type="InterPro" id="IPR036388">
    <property type="entry name" value="WH-like_DNA-bd_sf"/>
</dbReference>
<evidence type="ECO:0000313" key="2">
    <source>
        <dbReference type="EMBL" id="SNT07175.1"/>
    </source>
</evidence>
<feature type="compositionally biased region" description="Low complexity" evidence="1">
    <location>
        <begin position="208"/>
        <end position="218"/>
    </location>
</feature>
<proteinExistence type="predicted"/>
<dbReference type="AlphaFoldDB" id="A0A239JMX4"/>
<evidence type="ECO:0000313" key="3">
    <source>
        <dbReference type="Proteomes" id="UP000198281"/>
    </source>
</evidence>
<dbReference type="Pfam" id="PF13730">
    <property type="entry name" value="HTH_36"/>
    <property type="match status" value="1"/>
</dbReference>
<keyword evidence="3" id="KW-1185">Reference proteome</keyword>
<sequence length="247" mass="26395">MSIRIMSAVWGLKLGDSDKLVLLALADQANDDGVCWPSMASLAAKCSKSDRTVQAAIKSLVESGHLSRLERPGKGVRYTVHPRSDCTPEAASPPKGTTSTPEAASDKPSRTITSQKTTSSSKARARKSGGEAFAVPDWIPADAWSGWLEMRRQNGKRPTRRALELAIEELRKLADAGHPPGAVLDQSTLRQWTGLFPIKDNRNEQHHQSFGSPGSSSHRSQHGGEGVGKTVSAARSAIARLSGPEVG</sequence>
<accession>A0A239JMX4</accession>
<name>A0A239JMX4_9SPHN</name>
<dbReference type="OrthoDB" id="7572533at2"/>
<protein>
    <submittedName>
        <fullName evidence="2">Helix-turn-helix domain-containing protein</fullName>
    </submittedName>
</protein>
<evidence type="ECO:0000256" key="1">
    <source>
        <dbReference type="SAM" id="MobiDB-lite"/>
    </source>
</evidence>
<feature type="compositionally biased region" description="Low complexity" evidence="1">
    <location>
        <begin position="110"/>
        <end position="121"/>
    </location>
</feature>
<gene>
    <name evidence="2" type="ORF">SAMN06295912_13621</name>
</gene>
<dbReference type="Proteomes" id="UP000198281">
    <property type="component" value="Unassembled WGS sequence"/>
</dbReference>
<reference evidence="3" key="1">
    <citation type="submission" date="2017-06" db="EMBL/GenBank/DDBJ databases">
        <authorList>
            <person name="Varghese N."/>
            <person name="Submissions S."/>
        </authorList>
    </citation>
    <scope>NUCLEOTIDE SEQUENCE [LARGE SCALE GENOMIC DNA]</scope>
    <source>
        <strain evidence="3">LNB2</strain>
    </source>
</reference>
<dbReference type="EMBL" id="FZOS01000036">
    <property type="protein sequence ID" value="SNT07175.1"/>
    <property type="molecule type" value="Genomic_DNA"/>
</dbReference>
<dbReference type="RefSeq" id="WP_089221063.1">
    <property type="nucleotide sequence ID" value="NZ_FZOS01000036.1"/>
</dbReference>
<organism evidence="2 3">
    <name type="scientific">Edaphosphingomonas laterariae</name>
    <dbReference type="NCBI Taxonomy" id="861865"/>
    <lineage>
        <taxon>Bacteria</taxon>
        <taxon>Pseudomonadati</taxon>
        <taxon>Pseudomonadota</taxon>
        <taxon>Alphaproteobacteria</taxon>
        <taxon>Sphingomonadales</taxon>
        <taxon>Rhizorhabdaceae</taxon>
        <taxon>Edaphosphingomonas</taxon>
    </lineage>
</organism>
<feature type="region of interest" description="Disordered" evidence="1">
    <location>
        <begin position="200"/>
        <end position="247"/>
    </location>
</feature>